<dbReference type="GO" id="GO:1904680">
    <property type="term" value="F:peptide transmembrane transporter activity"/>
    <property type="evidence" value="ECO:0007669"/>
    <property type="project" value="TreeGrafter"/>
</dbReference>
<evidence type="ECO:0000313" key="3">
    <source>
        <dbReference type="EMBL" id="MBB5840612.1"/>
    </source>
</evidence>
<feature type="domain" description="Solute-binding protein family 5" evidence="2">
    <location>
        <begin position="74"/>
        <end position="419"/>
    </location>
</feature>
<dbReference type="SUPFAM" id="SSF53850">
    <property type="entry name" value="Periplasmic binding protein-like II"/>
    <property type="match status" value="1"/>
</dbReference>
<dbReference type="PIRSF" id="PIRSF002741">
    <property type="entry name" value="MppA"/>
    <property type="match status" value="1"/>
</dbReference>
<dbReference type="EMBL" id="JACHMY010000001">
    <property type="protein sequence ID" value="MBB5840612.1"/>
    <property type="molecule type" value="Genomic_DNA"/>
</dbReference>
<comment type="caution">
    <text evidence="3">The sequence shown here is derived from an EMBL/GenBank/DDBJ whole genome shotgun (WGS) entry which is preliminary data.</text>
</comment>
<dbReference type="InterPro" id="IPR030678">
    <property type="entry name" value="Peptide/Ni-bd"/>
</dbReference>
<name>A0A7W9JF09_9ACTN</name>
<accession>A0A7W9JF09</accession>
<feature type="signal peptide" evidence="1">
    <location>
        <begin position="1"/>
        <end position="17"/>
    </location>
</feature>
<dbReference type="AlphaFoldDB" id="A0A7W9JF09"/>
<protein>
    <submittedName>
        <fullName evidence="3">Peptide/nickel transport system substrate-binding protein</fullName>
    </submittedName>
</protein>
<dbReference type="GO" id="GO:0042597">
    <property type="term" value="C:periplasmic space"/>
    <property type="evidence" value="ECO:0007669"/>
    <property type="project" value="UniProtKB-ARBA"/>
</dbReference>
<dbReference type="Gene3D" id="3.10.105.10">
    <property type="entry name" value="Dipeptide-binding Protein, Domain 3"/>
    <property type="match status" value="1"/>
</dbReference>
<dbReference type="RefSeq" id="WP_184803093.1">
    <property type="nucleotide sequence ID" value="NZ_JACHMY010000001.1"/>
</dbReference>
<dbReference type="GO" id="GO:0043190">
    <property type="term" value="C:ATP-binding cassette (ABC) transporter complex"/>
    <property type="evidence" value="ECO:0007669"/>
    <property type="project" value="InterPro"/>
</dbReference>
<dbReference type="GO" id="GO:0015833">
    <property type="term" value="P:peptide transport"/>
    <property type="evidence" value="ECO:0007669"/>
    <property type="project" value="TreeGrafter"/>
</dbReference>
<dbReference type="CDD" id="cd00995">
    <property type="entry name" value="PBP2_NikA_DppA_OppA_like"/>
    <property type="match status" value="1"/>
</dbReference>
<dbReference type="Gene3D" id="3.40.190.10">
    <property type="entry name" value="Periplasmic binding protein-like II"/>
    <property type="match status" value="1"/>
</dbReference>
<evidence type="ECO:0000259" key="2">
    <source>
        <dbReference type="Pfam" id="PF00496"/>
    </source>
</evidence>
<organism evidence="3 4">
    <name type="scientific">Kribbella italica</name>
    <dbReference type="NCBI Taxonomy" id="1540520"/>
    <lineage>
        <taxon>Bacteria</taxon>
        <taxon>Bacillati</taxon>
        <taxon>Actinomycetota</taxon>
        <taxon>Actinomycetes</taxon>
        <taxon>Propionibacteriales</taxon>
        <taxon>Kribbellaceae</taxon>
        <taxon>Kribbella</taxon>
    </lineage>
</organism>
<dbReference type="Proteomes" id="UP000549971">
    <property type="component" value="Unassembled WGS sequence"/>
</dbReference>
<evidence type="ECO:0000313" key="4">
    <source>
        <dbReference type="Proteomes" id="UP000549971"/>
    </source>
</evidence>
<dbReference type="InterPro" id="IPR039424">
    <property type="entry name" value="SBP_5"/>
</dbReference>
<keyword evidence="4" id="KW-1185">Reference proteome</keyword>
<evidence type="ECO:0000256" key="1">
    <source>
        <dbReference type="SAM" id="SignalP"/>
    </source>
</evidence>
<dbReference type="InterPro" id="IPR000914">
    <property type="entry name" value="SBP_5_dom"/>
</dbReference>
<feature type="chain" id="PRO_5038471789" evidence="1">
    <location>
        <begin position="18"/>
        <end position="498"/>
    </location>
</feature>
<gene>
    <name evidence="3" type="ORF">HDA39_007346</name>
</gene>
<keyword evidence="1" id="KW-0732">Signal</keyword>
<dbReference type="PANTHER" id="PTHR30290">
    <property type="entry name" value="PERIPLASMIC BINDING COMPONENT OF ABC TRANSPORTER"/>
    <property type="match status" value="1"/>
</dbReference>
<proteinExistence type="predicted"/>
<reference evidence="3 4" key="1">
    <citation type="submission" date="2020-08" db="EMBL/GenBank/DDBJ databases">
        <title>Sequencing the genomes of 1000 actinobacteria strains.</title>
        <authorList>
            <person name="Klenk H.-P."/>
        </authorList>
    </citation>
    <scope>NUCLEOTIDE SEQUENCE [LARGE SCALE GENOMIC DNA]</scope>
    <source>
        <strain evidence="3 4">DSM 28967</strain>
    </source>
</reference>
<dbReference type="Gene3D" id="3.90.76.10">
    <property type="entry name" value="Dipeptide-binding Protein, Domain 1"/>
    <property type="match status" value="1"/>
</dbReference>
<sequence length="498" mass="52333">MKVTGLLVLAVALPACSVGDGGAQNGAAGKGVVASGTFVVDNIDPGSGQGGAAGKELAGQQIYGRLLKPDPTGKLVPDLAESWKSSPDVKTWDFTLRGGLKFSDGSPLTAEDVVATFDRLIELKGTAAANFKGVTAKAASETAVTFTGPAPDPALPSKLTTLFVLPSGVPADDASYFSKPVASGPFMVESFKPSAELKLVPNPNYWGGAPRIPSLTIRSIPDSAAKLAALKTGEVDVVWGLPDDQIPALQSDQNLKVQAVPSNGNFTMWFNSSTPSLTDAQVRRALWQAVDFATITKQLYPVTGQVADSPLAPTVLGYAPQTPVKYDPDAAKKALQAAGYSFDKPLRVQFGQAQFKPFLQAVVSSWAKIGVKADLLQKEQAVFIEDLLALKWDVNFQLLGTAGYDAATNLSRLYPCAAKRNGYCSPELDKLLAQAGSTTGSDERTKLYASASKIIWDDAVGMFPLTAKVAYVSNKNLSGFTLDGLGYPDFSQAAVTGS</sequence>
<dbReference type="Pfam" id="PF00496">
    <property type="entry name" value="SBP_bac_5"/>
    <property type="match status" value="1"/>
</dbReference>